<dbReference type="AlphaFoldDB" id="A0A1H2SUL2"/>
<dbReference type="GO" id="GO:0008270">
    <property type="term" value="F:zinc ion binding"/>
    <property type="evidence" value="ECO:0007669"/>
    <property type="project" value="UniProtKB-UniRule"/>
</dbReference>
<evidence type="ECO:0000313" key="13">
    <source>
        <dbReference type="EMBL" id="SDW34729.1"/>
    </source>
</evidence>
<dbReference type="PROSITE" id="PS00178">
    <property type="entry name" value="AA_TRNA_LIGASE_I"/>
    <property type="match status" value="1"/>
</dbReference>
<feature type="binding site" evidence="10">
    <location>
        <position position="125"/>
    </location>
    <ligand>
        <name>Zn(2+)</name>
        <dbReference type="ChEBI" id="CHEBI:29105"/>
    </ligand>
</feature>
<dbReference type="GO" id="GO:0000049">
    <property type="term" value="F:tRNA binding"/>
    <property type="evidence" value="ECO:0007669"/>
    <property type="project" value="InterPro"/>
</dbReference>
<feature type="binding site" evidence="10">
    <location>
        <position position="129"/>
    </location>
    <ligand>
        <name>Zn(2+)</name>
        <dbReference type="ChEBI" id="CHEBI:29105"/>
    </ligand>
</feature>
<dbReference type="InterPro" id="IPR014729">
    <property type="entry name" value="Rossmann-like_a/b/a_fold"/>
</dbReference>
<dbReference type="InterPro" id="IPR045462">
    <property type="entry name" value="aa-tRNA-synth_I_cd-bd"/>
</dbReference>
<accession>A0A1H2SUL2</accession>
<keyword evidence="9 10" id="KW-0030">Aminoacyl-tRNA synthetase</keyword>
<dbReference type="InterPro" id="IPR033910">
    <property type="entry name" value="GluRS_core"/>
</dbReference>
<evidence type="ECO:0000256" key="9">
    <source>
        <dbReference type="ARBA" id="ARBA00023146"/>
    </source>
</evidence>
<keyword evidence="8 10" id="KW-0648">Protein biosynthesis</keyword>
<sequence>MTVRTRFAPSPTGYLHVGGARTALFSYLFARKHGGQFVLRIEDTDLERSTAESVNAILEGMTWLGLDYDEGPFYQTQRFDRYNAVIDELLAKGLAYRCICSKERLEKLREDQMAQRLKPRYDGHCRGHEVDPNEPHVIRFKNPADGVVVVDDMIRGRVVFANAELDDLVIRRSDGAPTYNLSVVVDDSDMGITHVIRGDDHLNNTPRQINILRALGHEPPRYAHVPMILGDDGARLSKRHGAVSVIAYRDQGYLPEALLNYLVRLGWSHGDQELFSVEEMIKLFEIGDVNKAASAFNTDKLDWLNQQYLHHADPARIARLLSPHMGRLDIDPATGPDLIEVVKAQAARAKTLTELAEISAFFYRDFETFDEASAKKHLRLVAREGLERLRAAFELMAYEDWTLEGLKHVVEGIAEELGTNMGKVAQPLRVAIVGRAASPGIDETLRLVGKDATLRRIDKALAYIAARGGNESS</sequence>
<dbReference type="Pfam" id="PF00749">
    <property type="entry name" value="tRNA-synt_1c"/>
    <property type="match status" value="1"/>
</dbReference>
<dbReference type="InterPro" id="IPR020058">
    <property type="entry name" value="Glu/Gln-tRNA-synth_Ib_cat-dom"/>
</dbReference>
<dbReference type="GO" id="GO:0005524">
    <property type="term" value="F:ATP binding"/>
    <property type="evidence" value="ECO:0007669"/>
    <property type="project" value="UniProtKB-UniRule"/>
</dbReference>
<dbReference type="NCBIfam" id="TIGR00464">
    <property type="entry name" value="gltX_bact"/>
    <property type="match status" value="1"/>
</dbReference>
<dbReference type="GO" id="GO:0005829">
    <property type="term" value="C:cytosol"/>
    <property type="evidence" value="ECO:0007669"/>
    <property type="project" value="TreeGrafter"/>
</dbReference>
<dbReference type="InterPro" id="IPR008925">
    <property type="entry name" value="aa_tRNA-synth_I_cd-bd_sf"/>
</dbReference>
<reference evidence="14" key="1">
    <citation type="submission" date="2016-10" db="EMBL/GenBank/DDBJ databases">
        <authorList>
            <person name="Varghese N."/>
            <person name="Submissions S."/>
        </authorList>
    </citation>
    <scope>NUCLEOTIDE SEQUENCE [LARGE SCALE GENOMIC DNA]</scope>
    <source>
        <strain evidence="14">DSM 217</strain>
    </source>
</reference>
<evidence type="ECO:0000256" key="8">
    <source>
        <dbReference type="ARBA" id="ARBA00022917"/>
    </source>
</evidence>
<dbReference type="OrthoDB" id="9807503at2"/>
<dbReference type="SUPFAM" id="SSF52374">
    <property type="entry name" value="Nucleotidylyl transferase"/>
    <property type="match status" value="1"/>
</dbReference>
<dbReference type="RefSeq" id="WP_093028673.1">
    <property type="nucleotide sequence ID" value="NZ_FNNZ01000003.1"/>
</dbReference>
<dbReference type="CDD" id="cd00808">
    <property type="entry name" value="GluRS_core"/>
    <property type="match status" value="1"/>
</dbReference>
<name>A0A1H2SUL2_THIRO</name>
<keyword evidence="4 10" id="KW-0963">Cytoplasm</keyword>
<dbReference type="EC" id="6.1.1.17" evidence="10"/>
<dbReference type="GO" id="GO:0004818">
    <property type="term" value="F:glutamate-tRNA ligase activity"/>
    <property type="evidence" value="ECO:0007669"/>
    <property type="project" value="UniProtKB-UniRule"/>
</dbReference>
<feature type="domain" description="Aminoacyl-tRNA synthetase class I anticodon-binding" evidence="12">
    <location>
        <begin position="317"/>
        <end position="461"/>
    </location>
</feature>
<evidence type="ECO:0000259" key="12">
    <source>
        <dbReference type="Pfam" id="PF19269"/>
    </source>
</evidence>
<dbReference type="PANTHER" id="PTHR43311">
    <property type="entry name" value="GLUTAMATE--TRNA LIGASE"/>
    <property type="match status" value="1"/>
</dbReference>
<dbReference type="Gene3D" id="1.10.10.350">
    <property type="match status" value="1"/>
</dbReference>
<dbReference type="InterPro" id="IPR020751">
    <property type="entry name" value="aa-tRNA-synth_I_codon-bd_sub2"/>
</dbReference>
<keyword evidence="7 10" id="KW-0067">ATP-binding</keyword>
<dbReference type="Pfam" id="PF19269">
    <property type="entry name" value="Anticodon_2"/>
    <property type="match status" value="1"/>
</dbReference>
<evidence type="ECO:0000256" key="10">
    <source>
        <dbReference type="HAMAP-Rule" id="MF_00022"/>
    </source>
</evidence>
<organism evidence="13 14">
    <name type="scientific">Thiocapsa roseopersicina</name>
    <dbReference type="NCBI Taxonomy" id="1058"/>
    <lineage>
        <taxon>Bacteria</taxon>
        <taxon>Pseudomonadati</taxon>
        <taxon>Pseudomonadota</taxon>
        <taxon>Gammaproteobacteria</taxon>
        <taxon>Chromatiales</taxon>
        <taxon>Chromatiaceae</taxon>
        <taxon>Thiocapsa</taxon>
    </lineage>
</organism>
<dbReference type="InterPro" id="IPR049940">
    <property type="entry name" value="GluQ/Sye"/>
</dbReference>
<dbReference type="Proteomes" id="UP000198816">
    <property type="component" value="Unassembled WGS sequence"/>
</dbReference>
<dbReference type="PRINTS" id="PR00987">
    <property type="entry name" value="TRNASYNTHGLU"/>
</dbReference>
<evidence type="ECO:0000256" key="7">
    <source>
        <dbReference type="ARBA" id="ARBA00022840"/>
    </source>
</evidence>
<proteinExistence type="inferred from homology"/>
<dbReference type="STRING" id="1058.SAMN05421783_103129"/>
<feature type="binding site" evidence="10">
    <location>
        <position position="238"/>
    </location>
    <ligand>
        <name>ATP</name>
        <dbReference type="ChEBI" id="CHEBI:30616"/>
    </ligand>
</feature>
<comment type="subcellular location">
    <subcellularLocation>
        <location evidence="1 10">Cytoplasm</location>
    </subcellularLocation>
</comment>
<feature type="binding site" evidence="10">
    <location>
        <position position="98"/>
    </location>
    <ligand>
        <name>Zn(2+)</name>
        <dbReference type="ChEBI" id="CHEBI:29105"/>
    </ligand>
</feature>
<comment type="function">
    <text evidence="10">Catalyzes the attachment of glutamate to tRNA(Glu) in a two-step reaction: glutamate is first activated by ATP to form Glu-AMP and then transferred to the acceptor end of tRNA(Glu).</text>
</comment>
<dbReference type="HAMAP" id="MF_00022">
    <property type="entry name" value="Glu_tRNA_synth_type1"/>
    <property type="match status" value="1"/>
</dbReference>
<feature type="domain" description="Glutamyl/glutaminyl-tRNA synthetase class Ib catalytic" evidence="11">
    <location>
        <begin position="3"/>
        <end position="303"/>
    </location>
</feature>
<gene>
    <name evidence="10" type="primary">gltX</name>
    <name evidence="13" type="ORF">SAMN05421783_103129</name>
</gene>
<comment type="similarity">
    <text evidence="2 10">Belongs to the class-I aminoacyl-tRNA synthetase family. Glutamate--tRNA ligase type 1 subfamily.</text>
</comment>
<dbReference type="EMBL" id="FNNZ01000003">
    <property type="protein sequence ID" value="SDW34729.1"/>
    <property type="molecule type" value="Genomic_DNA"/>
</dbReference>
<dbReference type="SUPFAM" id="SSF48163">
    <property type="entry name" value="An anticodon-binding domain of class I aminoacyl-tRNA synthetases"/>
    <property type="match status" value="1"/>
</dbReference>
<protein>
    <recommendedName>
        <fullName evidence="10">Glutamate--tRNA ligase</fullName>
        <ecNumber evidence="10">6.1.1.17</ecNumber>
    </recommendedName>
    <alternativeName>
        <fullName evidence="10">Glutamyl-tRNA synthetase</fullName>
        <shortName evidence="10">GluRS</shortName>
    </alternativeName>
</protein>
<feature type="short sequence motif" description="'HIGH' region" evidence="10">
    <location>
        <begin position="9"/>
        <end position="19"/>
    </location>
</feature>
<evidence type="ECO:0000313" key="14">
    <source>
        <dbReference type="Proteomes" id="UP000198816"/>
    </source>
</evidence>
<dbReference type="Gene3D" id="3.40.50.620">
    <property type="entry name" value="HUPs"/>
    <property type="match status" value="1"/>
</dbReference>
<evidence type="ECO:0000256" key="2">
    <source>
        <dbReference type="ARBA" id="ARBA00007894"/>
    </source>
</evidence>
<dbReference type="InterPro" id="IPR004527">
    <property type="entry name" value="Glu-tRNA-ligase_bac/mito"/>
</dbReference>
<keyword evidence="10" id="KW-0862">Zinc</keyword>
<keyword evidence="14" id="KW-1185">Reference proteome</keyword>
<evidence type="ECO:0000256" key="4">
    <source>
        <dbReference type="ARBA" id="ARBA00022490"/>
    </source>
</evidence>
<dbReference type="GO" id="GO:0006424">
    <property type="term" value="P:glutamyl-tRNA aminoacylation"/>
    <property type="evidence" value="ECO:0007669"/>
    <property type="project" value="UniProtKB-UniRule"/>
</dbReference>
<evidence type="ECO:0000256" key="6">
    <source>
        <dbReference type="ARBA" id="ARBA00022741"/>
    </source>
</evidence>
<comment type="catalytic activity">
    <reaction evidence="10">
        <text>tRNA(Glu) + L-glutamate + ATP = L-glutamyl-tRNA(Glu) + AMP + diphosphate</text>
        <dbReference type="Rhea" id="RHEA:23540"/>
        <dbReference type="Rhea" id="RHEA-COMP:9663"/>
        <dbReference type="Rhea" id="RHEA-COMP:9680"/>
        <dbReference type="ChEBI" id="CHEBI:29985"/>
        <dbReference type="ChEBI" id="CHEBI:30616"/>
        <dbReference type="ChEBI" id="CHEBI:33019"/>
        <dbReference type="ChEBI" id="CHEBI:78442"/>
        <dbReference type="ChEBI" id="CHEBI:78520"/>
        <dbReference type="ChEBI" id="CHEBI:456215"/>
        <dbReference type="EC" id="6.1.1.17"/>
    </reaction>
</comment>
<evidence type="ECO:0000256" key="5">
    <source>
        <dbReference type="ARBA" id="ARBA00022598"/>
    </source>
</evidence>
<dbReference type="PANTHER" id="PTHR43311:SF2">
    <property type="entry name" value="GLUTAMATE--TRNA LIGASE, MITOCHONDRIAL-RELATED"/>
    <property type="match status" value="1"/>
</dbReference>
<comment type="cofactor">
    <cofactor evidence="10">
        <name>Zn(2+)</name>
        <dbReference type="ChEBI" id="CHEBI:29105"/>
    </cofactor>
    <text evidence="10">Binds 1 zinc ion per subunit.</text>
</comment>
<dbReference type="FunFam" id="3.40.50.620:FF:000007">
    <property type="entry name" value="Glutamate--tRNA ligase"/>
    <property type="match status" value="1"/>
</dbReference>
<keyword evidence="10" id="KW-0479">Metal-binding</keyword>
<evidence type="ECO:0000256" key="3">
    <source>
        <dbReference type="ARBA" id="ARBA00011245"/>
    </source>
</evidence>
<keyword evidence="5 10" id="KW-0436">Ligase</keyword>
<dbReference type="InterPro" id="IPR001412">
    <property type="entry name" value="aa-tRNA-synth_I_CS"/>
</dbReference>
<evidence type="ECO:0000256" key="1">
    <source>
        <dbReference type="ARBA" id="ARBA00004496"/>
    </source>
</evidence>
<feature type="binding site" evidence="10">
    <location>
        <position position="100"/>
    </location>
    <ligand>
        <name>Zn(2+)</name>
        <dbReference type="ChEBI" id="CHEBI:29105"/>
    </ligand>
</feature>
<evidence type="ECO:0000259" key="11">
    <source>
        <dbReference type="Pfam" id="PF00749"/>
    </source>
</evidence>
<comment type="subunit">
    <text evidence="3 10">Monomer.</text>
</comment>
<keyword evidence="6 10" id="KW-0547">Nucleotide-binding</keyword>
<dbReference type="InterPro" id="IPR000924">
    <property type="entry name" value="Glu/Gln-tRNA-synth"/>
</dbReference>
<feature type="short sequence motif" description="'KMSKS' region" evidence="10">
    <location>
        <begin position="235"/>
        <end position="239"/>
    </location>
</feature>